<dbReference type="EMBL" id="CP002772">
    <property type="protein sequence ID" value="AEG17930.1"/>
    <property type="molecule type" value="Genomic_DNA"/>
</dbReference>
<organism evidence="3 4">
    <name type="scientific">Methanobacterium paludis (strain DSM 25820 / JCM 18151 / SWAN1)</name>
    <dbReference type="NCBI Taxonomy" id="868131"/>
    <lineage>
        <taxon>Archaea</taxon>
        <taxon>Methanobacteriati</taxon>
        <taxon>Methanobacteriota</taxon>
        <taxon>Methanomada group</taxon>
        <taxon>Methanobacteria</taxon>
        <taxon>Methanobacteriales</taxon>
        <taxon>Methanobacteriaceae</taxon>
        <taxon>Methanobacterium</taxon>
    </lineage>
</organism>
<dbReference type="eggNOG" id="arCOG10171">
    <property type="taxonomic scope" value="Archaea"/>
</dbReference>
<reference evidence="3 4" key="1">
    <citation type="journal article" date="2014" name="Int. J. Syst. Evol. Microbiol.">
        <title>Methanobacterium paludis sp. nov. and a novel strain of Methanobacterium lacus isolated from northern peatlands.</title>
        <authorList>
            <person name="Cadillo-Quiroz H."/>
            <person name="Brauer S.L."/>
            <person name="Goodson N."/>
            <person name="Yavitt J.B."/>
            <person name="Zinder S.H."/>
        </authorList>
    </citation>
    <scope>NUCLEOTIDE SEQUENCE [LARGE SCALE GENOMIC DNA]</scope>
    <source>
        <strain evidence="4">DSM 25820 / JCM 18151 / SWAN1</strain>
    </source>
</reference>
<accession>F6D264</accession>
<sequence length="204" mass="23691">MTNEEKELKIELETLYNEKKELEGQIRELDKEKIEKLTKEKEQLEKKVEWLDKEKKKTEREKDNFLRQVKNSRHRKWLNSIKMITLIGAADLVVIPLLVFLLKLPIQWMFIGIGIVTFFGILITTNYMSGTSPFDTGEIRKALTGSFVVEYFTFLPIVTFGGAAIPSGEPLKTIIANFTWVMAIIIVFYFGSRSVEEYMKTKAR</sequence>
<protein>
    <submittedName>
        <fullName evidence="3">Uncharacterized protein</fullName>
    </submittedName>
</protein>
<dbReference type="OrthoDB" id="71242at2157"/>
<proteinExistence type="predicted"/>
<keyword evidence="1" id="KW-0175">Coiled coil</keyword>
<feature type="coiled-coil region" evidence="1">
    <location>
        <begin position="5"/>
        <end position="75"/>
    </location>
</feature>
<feature type="transmembrane region" description="Helical" evidence="2">
    <location>
        <begin position="148"/>
        <end position="168"/>
    </location>
</feature>
<keyword evidence="2" id="KW-0472">Membrane</keyword>
<keyword evidence="2" id="KW-1133">Transmembrane helix</keyword>
<keyword evidence="4" id="KW-1185">Reference proteome</keyword>
<dbReference type="Proteomes" id="UP000009231">
    <property type="component" value="Chromosome"/>
</dbReference>
<feature type="transmembrane region" description="Helical" evidence="2">
    <location>
        <begin position="174"/>
        <end position="192"/>
    </location>
</feature>
<dbReference type="RefSeq" id="WP_013825432.1">
    <property type="nucleotide sequence ID" value="NC_015574.1"/>
</dbReference>
<feature type="transmembrane region" description="Helical" evidence="2">
    <location>
        <begin position="108"/>
        <end position="127"/>
    </location>
</feature>
<evidence type="ECO:0000313" key="4">
    <source>
        <dbReference type="Proteomes" id="UP000009231"/>
    </source>
</evidence>
<evidence type="ECO:0000313" key="3">
    <source>
        <dbReference type="EMBL" id="AEG17930.1"/>
    </source>
</evidence>
<evidence type="ECO:0000256" key="1">
    <source>
        <dbReference type="SAM" id="Coils"/>
    </source>
</evidence>
<keyword evidence="2" id="KW-0812">Transmembrane</keyword>
<feature type="transmembrane region" description="Helical" evidence="2">
    <location>
        <begin position="83"/>
        <end position="102"/>
    </location>
</feature>
<dbReference type="HOGENOM" id="CLU_1340750_0_0_2"/>
<dbReference type="AlphaFoldDB" id="F6D264"/>
<dbReference type="GeneID" id="10668407"/>
<name>F6D264_METPW</name>
<evidence type="ECO:0000256" key="2">
    <source>
        <dbReference type="SAM" id="Phobius"/>
    </source>
</evidence>
<gene>
    <name evidence="3" type="ordered locus">MSWAN_0905</name>
</gene>
<dbReference type="KEGG" id="mew:MSWAN_0905"/>